<dbReference type="RefSeq" id="WP_045162643.1">
    <property type="nucleotide sequence ID" value="NZ_JYHV01000021.1"/>
</dbReference>
<name>A0A0D9ALA9_STUST</name>
<reference evidence="1 2" key="1">
    <citation type="submission" date="2015-02" db="EMBL/GenBank/DDBJ databases">
        <title>Draft genome sequence of Pseudomonas stutzeri NT0128 isolated from wheat (Triticum turgidum) rhizosphere.</title>
        <authorList>
            <person name="Tovi N."/>
            <person name="Frenk S."/>
            <person name="Hadar Y."/>
            <person name="Minz D."/>
        </authorList>
    </citation>
    <scope>NUCLEOTIDE SEQUENCE [LARGE SCALE GENOMIC DNA]</scope>
    <source>
        <strain evidence="1 2">NT0128</strain>
    </source>
</reference>
<dbReference type="GO" id="GO:0005886">
    <property type="term" value="C:plasma membrane"/>
    <property type="evidence" value="ECO:0007669"/>
    <property type="project" value="TreeGrafter"/>
</dbReference>
<gene>
    <name evidence="1" type="ORF">UF78_13080</name>
</gene>
<comment type="caution">
    <text evidence="1">The sequence shown here is derived from an EMBL/GenBank/DDBJ whole genome shotgun (WGS) entry which is preliminary data.</text>
</comment>
<dbReference type="PANTHER" id="PTHR30441:SF4">
    <property type="entry name" value="PROTEIN ASMA"/>
    <property type="match status" value="1"/>
</dbReference>
<dbReference type="InterPro" id="IPR008023">
    <property type="entry name" value="DUF748"/>
</dbReference>
<proteinExistence type="predicted"/>
<dbReference type="GO" id="GO:0090313">
    <property type="term" value="P:regulation of protein targeting to membrane"/>
    <property type="evidence" value="ECO:0007669"/>
    <property type="project" value="TreeGrafter"/>
</dbReference>
<evidence type="ECO:0000313" key="1">
    <source>
        <dbReference type="EMBL" id="KJH81484.1"/>
    </source>
</evidence>
<dbReference type="InterPro" id="IPR052894">
    <property type="entry name" value="AsmA-related"/>
</dbReference>
<evidence type="ECO:0008006" key="3">
    <source>
        <dbReference type="Google" id="ProtNLM"/>
    </source>
</evidence>
<dbReference type="EMBL" id="JYHV01000021">
    <property type="protein sequence ID" value="KJH81484.1"/>
    <property type="molecule type" value="Genomic_DNA"/>
</dbReference>
<protein>
    <recommendedName>
        <fullName evidence="3">DUF748 domain-containing protein</fullName>
    </recommendedName>
</protein>
<accession>A0A0D9ALA9</accession>
<dbReference type="Proteomes" id="UP000032487">
    <property type="component" value="Unassembled WGS sequence"/>
</dbReference>
<dbReference type="PANTHER" id="PTHR30441">
    <property type="entry name" value="DUF748 DOMAIN-CONTAINING PROTEIN"/>
    <property type="match status" value="1"/>
</dbReference>
<dbReference type="PATRIC" id="fig|316.101.peg.2194"/>
<dbReference type="Pfam" id="PF05359">
    <property type="entry name" value="DUF748"/>
    <property type="match status" value="1"/>
</dbReference>
<dbReference type="AlphaFoldDB" id="A0A0D9ALA9"/>
<dbReference type="OrthoDB" id="9771783at2"/>
<sequence>MKRRYRLPLWILLSLALLLLIIHLALPHLVRNYLNDKLADMGEYRGHVDDVDLAWWRGAYQIDGVLIEKKNEKVQAPLFTAPTIDIGVSWRALWKHRALVGEVRLEQPELNFVDGKDAGDSQTGEGVDWRERLEELVPFTLNELRVIDGQLSFRNFESDPPVHIYANAINASLYNLTNTADGQGRVATFEGNAKFLNHAPMEATASFDPYTNWEDFEVNLRLTGVELTKLNDFSNAYGKFDFAGGTGDLIMEVEANDSQLSGYIKPLLHQVEVFNFEQDVENEDKGFFRGIWEAVVGGGEEVLQNQSKDQFATRVELSGSTKNTEVSPFQAFIAILQNAFVEAFSARFERSLSEDDK</sequence>
<organism evidence="1 2">
    <name type="scientific">Stutzerimonas stutzeri</name>
    <name type="common">Pseudomonas stutzeri</name>
    <dbReference type="NCBI Taxonomy" id="316"/>
    <lineage>
        <taxon>Bacteria</taxon>
        <taxon>Pseudomonadati</taxon>
        <taxon>Pseudomonadota</taxon>
        <taxon>Gammaproteobacteria</taxon>
        <taxon>Pseudomonadales</taxon>
        <taxon>Pseudomonadaceae</taxon>
        <taxon>Stutzerimonas</taxon>
    </lineage>
</organism>
<evidence type="ECO:0000313" key="2">
    <source>
        <dbReference type="Proteomes" id="UP000032487"/>
    </source>
</evidence>